<sequence>MADARTAPGPAPGTAAPPTAQPDTPPDRSAPPPRYPAQAVAGIAELWRHTQGGDPGITIGVVDGPPQLSHPSLTGADLRVLPTWWLPPTQTDPKMAEHGTWTASVLLGQPGSILPGLAPRCRALFLSPPVDEENPPDPLSGARAVEELVEAGADIIQFTLALPTASHDADDMLKRAIARAIDAGVLITAPAGNDYGNNSIAPAILPGVLAVGAHRADGAMFYFSNHGPAYTGHGITALGEAVYGAHPDGDIEAQKGTCVAVALVTGAAALLISLQRHLGQPPDALAVRDALLATARPCMPEQSHGQTERCLNGFIDVPAATRRLLAAPSPGIGLSSPAQHDHSAPAPASSGRVHQHAPDVAAHPRQHDTQHLANLAWPQLTAHLADLADQAEPGARPALLALVRQRVLDVARGFVRAVMRRDYRQAAGAARWLALSGMAPHTLGLETGIDFLAQRTPHDPQAVHHLQAARALLNGKRS</sequence>
<dbReference type="Gene3D" id="3.40.50.200">
    <property type="entry name" value="Peptidase S8/S53 domain"/>
    <property type="match status" value="1"/>
</dbReference>
<accession>A0ABW6VMY9</accession>
<dbReference type="Pfam" id="PF00082">
    <property type="entry name" value="Peptidase_S8"/>
    <property type="match status" value="1"/>
</dbReference>
<proteinExistence type="inferred from homology"/>
<evidence type="ECO:0000313" key="8">
    <source>
        <dbReference type="EMBL" id="MFF4779557.1"/>
    </source>
</evidence>
<dbReference type="InterPro" id="IPR050131">
    <property type="entry name" value="Peptidase_S8_subtilisin-like"/>
</dbReference>
<dbReference type="RefSeq" id="WP_169808869.1">
    <property type="nucleotide sequence ID" value="NZ_BBYK01000040.1"/>
</dbReference>
<evidence type="ECO:0000256" key="6">
    <source>
        <dbReference type="SAM" id="MobiDB-lite"/>
    </source>
</evidence>
<dbReference type="PANTHER" id="PTHR43806">
    <property type="entry name" value="PEPTIDASE S8"/>
    <property type="match status" value="1"/>
</dbReference>
<dbReference type="SUPFAM" id="SSF52743">
    <property type="entry name" value="Subtilisin-like"/>
    <property type="match status" value="1"/>
</dbReference>
<evidence type="ECO:0000256" key="3">
    <source>
        <dbReference type="ARBA" id="ARBA00022801"/>
    </source>
</evidence>
<gene>
    <name evidence="8" type="ORF">ACFY05_42760</name>
</gene>
<dbReference type="InterPro" id="IPR036852">
    <property type="entry name" value="Peptidase_S8/S53_dom_sf"/>
</dbReference>
<feature type="compositionally biased region" description="Pro residues" evidence="6">
    <location>
        <begin position="19"/>
        <end position="35"/>
    </location>
</feature>
<feature type="domain" description="Peptidase S8/S53" evidence="7">
    <location>
        <begin position="56"/>
        <end position="295"/>
    </location>
</feature>
<comment type="similarity">
    <text evidence="1 5">Belongs to the peptidase S8 family.</text>
</comment>
<keyword evidence="3" id="KW-0378">Hydrolase</keyword>
<feature type="region of interest" description="Disordered" evidence="6">
    <location>
        <begin position="328"/>
        <end position="368"/>
    </location>
</feature>
<protein>
    <submittedName>
        <fullName evidence="8">S8 family serine peptidase</fullName>
    </submittedName>
</protein>
<dbReference type="Proteomes" id="UP001602119">
    <property type="component" value="Unassembled WGS sequence"/>
</dbReference>
<keyword evidence="2" id="KW-0645">Protease</keyword>
<feature type="compositionally biased region" description="Low complexity" evidence="6">
    <location>
        <begin position="1"/>
        <end position="18"/>
    </location>
</feature>
<dbReference type="InterPro" id="IPR000209">
    <property type="entry name" value="Peptidase_S8/S53_dom"/>
</dbReference>
<name>A0ABW6VMY9_MICFU</name>
<dbReference type="PANTHER" id="PTHR43806:SF11">
    <property type="entry name" value="CEREVISIN-RELATED"/>
    <property type="match status" value="1"/>
</dbReference>
<evidence type="ECO:0000256" key="2">
    <source>
        <dbReference type="ARBA" id="ARBA00022670"/>
    </source>
</evidence>
<comment type="caution">
    <text evidence="8">The sequence shown here is derived from an EMBL/GenBank/DDBJ whole genome shotgun (WGS) entry which is preliminary data.</text>
</comment>
<evidence type="ECO:0000259" key="7">
    <source>
        <dbReference type="Pfam" id="PF00082"/>
    </source>
</evidence>
<evidence type="ECO:0000256" key="5">
    <source>
        <dbReference type="PROSITE-ProRule" id="PRU01240"/>
    </source>
</evidence>
<feature type="region of interest" description="Disordered" evidence="6">
    <location>
        <begin position="1"/>
        <end position="36"/>
    </location>
</feature>
<keyword evidence="9" id="KW-1185">Reference proteome</keyword>
<evidence type="ECO:0000256" key="4">
    <source>
        <dbReference type="ARBA" id="ARBA00022825"/>
    </source>
</evidence>
<organism evidence="8 9">
    <name type="scientific">Microtetraspora fusca</name>
    <dbReference type="NCBI Taxonomy" id="1997"/>
    <lineage>
        <taxon>Bacteria</taxon>
        <taxon>Bacillati</taxon>
        <taxon>Actinomycetota</taxon>
        <taxon>Actinomycetes</taxon>
        <taxon>Streptosporangiales</taxon>
        <taxon>Streptosporangiaceae</taxon>
        <taxon>Microtetraspora</taxon>
    </lineage>
</organism>
<evidence type="ECO:0000313" key="9">
    <source>
        <dbReference type="Proteomes" id="UP001602119"/>
    </source>
</evidence>
<keyword evidence="4" id="KW-0720">Serine protease</keyword>
<evidence type="ECO:0000256" key="1">
    <source>
        <dbReference type="ARBA" id="ARBA00011073"/>
    </source>
</evidence>
<dbReference type="EMBL" id="JBIAXI010000054">
    <property type="protein sequence ID" value="MFF4779557.1"/>
    <property type="molecule type" value="Genomic_DNA"/>
</dbReference>
<comment type="caution">
    <text evidence="5">Lacks conserved residue(s) required for the propagation of feature annotation.</text>
</comment>
<dbReference type="PROSITE" id="PS51892">
    <property type="entry name" value="SUBTILASE"/>
    <property type="match status" value="1"/>
</dbReference>
<reference evidence="8 9" key="1">
    <citation type="submission" date="2024-10" db="EMBL/GenBank/DDBJ databases">
        <title>The Natural Products Discovery Center: Release of the First 8490 Sequenced Strains for Exploring Actinobacteria Biosynthetic Diversity.</title>
        <authorList>
            <person name="Kalkreuter E."/>
            <person name="Kautsar S.A."/>
            <person name="Yang D."/>
            <person name="Bader C.D."/>
            <person name="Teijaro C.N."/>
            <person name="Fluegel L."/>
            <person name="Davis C.M."/>
            <person name="Simpson J.R."/>
            <person name="Lauterbach L."/>
            <person name="Steele A.D."/>
            <person name="Gui C."/>
            <person name="Meng S."/>
            <person name="Li G."/>
            <person name="Viehrig K."/>
            <person name="Ye F."/>
            <person name="Su P."/>
            <person name="Kiefer A.F."/>
            <person name="Nichols A."/>
            <person name="Cepeda A.J."/>
            <person name="Yan W."/>
            <person name="Fan B."/>
            <person name="Jiang Y."/>
            <person name="Adhikari A."/>
            <person name="Zheng C.-J."/>
            <person name="Schuster L."/>
            <person name="Cowan T.M."/>
            <person name="Smanski M.J."/>
            <person name="Chevrette M.G."/>
            <person name="De Carvalho L.P.S."/>
            <person name="Shen B."/>
        </authorList>
    </citation>
    <scope>NUCLEOTIDE SEQUENCE [LARGE SCALE GENOMIC DNA]</scope>
    <source>
        <strain evidence="8 9">NPDC001281</strain>
    </source>
</reference>